<organism evidence="1 2">
    <name type="scientific">Planococcus glaciei</name>
    <dbReference type="NCBI Taxonomy" id="459472"/>
    <lineage>
        <taxon>Bacteria</taxon>
        <taxon>Bacillati</taxon>
        <taxon>Bacillota</taxon>
        <taxon>Bacilli</taxon>
        <taxon>Bacillales</taxon>
        <taxon>Caryophanaceae</taxon>
        <taxon>Planococcus</taxon>
    </lineage>
</organism>
<dbReference type="SUPFAM" id="SSF55729">
    <property type="entry name" value="Acyl-CoA N-acyltransferases (Nat)"/>
    <property type="match status" value="1"/>
</dbReference>
<dbReference type="RefSeq" id="WP_053165435.1">
    <property type="nucleotide sequence ID" value="NZ_CP051177.1"/>
</dbReference>
<proteinExistence type="predicted"/>
<dbReference type="Proteomes" id="UP000509222">
    <property type="component" value="Chromosome"/>
</dbReference>
<keyword evidence="1" id="KW-0808">Transferase</keyword>
<protein>
    <submittedName>
        <fullName evidence="1">GNAT family N-acetyltransferase</fullName>
    </submittedName>
</protein>
<dbReference type="AlphaFoldDB" id="A0A7H8QDT2"/>
<reference evidence="2" key="2">
    <citation type="submission" date="2020-06" db="EMBL/GenBank/DDBJ databases">
        <title>Isolation of Planomicrobium glaciei.</title>
        <authorList>
            <person name="Malisova L."/>
            <person name="Safrankova R."/>
            <person name="Jakubu V."/>
            <person name="Spanelova P."/>
        </authorList>
    </citation>
    <scope>NUCLEOTIDE SEQUENCE [LARGE SCALE GENOMIC DNA]</scope>
    <source>
        <strain evidence="2">NRL-ATB46093</strain>
    </source>
</reference>
<dbReference type="GO" id="GO:0016740">
    <property type="term" value="F:transferase activity"/>
    <property type="evidence" value="ECO:0007669"/>
    <property type="project" value="UniProtKB-KW"/>
</dbReference>
<keyword evidence="2" id="KW-1185">Reference proteome</keyword>
<accession>A0A7H8QDT2</accession>
<name>A0A7H8QDT2_9BACL</name>
<gene>
    <name evidence="1" type="ORF">HF394_14165</name>
</gene>
<sequence>MFYKYKKSYNKVAIGLLSLMAKGYNFKLLQETIRMYEENPERQLFLWKEAENITGLAGVEQHEDYFVILHFSVNPSYQKEETAYRMLEVLREQMHSKEMHLSKEAARFLAKVRGTSDLPIPIYSNLAIS</sequence>
<reference evidence="1 2" key="1">
    <citation type="submission" date="2020-04" db="EMBL/GenBank/DDBJ databases">
        <authorList>
            <person name="Pajer P."/>
            <person name="Broz P."/>
        </authorList>
    </citation>
    <scope>NUCLEOTIDE SEQUENCE [LARGE SCALE GENOMIC DNA]</scope>
    <source>
        <strain evidence="2">NRL-ATB46093</strain>
    </source>
</reference>
<dbReference type="InterPro" id="IPR016181">
    <property type="entry name" value="Acyl_CoA_acyltransferase"/>
</dbReference>
<evidence type="ECO:0000313" key="1">
    <source>
        <dbReference type="EMBL" id="QKX51615.1"/>
    </source>
</evidence>
<dbReference type="Gene3D" id="3.40.630.30">
    <property type="match status" value="1"/>
</dbReference>
<dbReference type="EMBL" id="CP051177">
    <property type="protein sequence ID" value="QKX51615.1"/>
    <property type="molecule type" value="Genomic_DNA"/>
</dbReference>
<evidence type="ECO:0000313" key="2">
    <source>
        <dbReference type="Proteomes" id="UP000509222"/>
    </source>
</evidence>